<dbReference type="PANTHER" id="PTHR21343">
    <property type="entry name" value="DETHIOBIOTIN SYNTHETASE"/>
    <property type="match status" value="1"/>
</dbReference>
<dbReference type="SUPFAM" id="SSF52540">
    <property type="entry name" value="P-loop containing nucleoside triphosphate hydrolases"/>
    <property type="match status" value="1"/>
</dbReference>
<feature type="domain" description="CobB/CobQ-like glutamine amidotransferase" evidence="6">
    <location>
        <begin position="256"/>
        <end position="440"/>
    </location>
</feature>
<comment type="caution">
    <text evidence="7">The sequence shown here is derived from an EMBL/GenBank/DDBJ whole genome shotgun (WGS) entry which is preliminary data.</text>
</comment>
<gene>
    <name evidence="4" type="primary">cobQ</name>
    <name evidence="7" type="ORF">HBN54_002250</name>
</gene>
<feature type="active site" description="Nucleophile" evidence="4">
    <location>
        <position position="335"/>
    </location>
</feature>
<dbReference type="Proteomes" id="UP000717634">
    <property type="component" value="Unassembled WGS sequence"/>
</dbReference>
<evidence type="ECO:0000313" key="7">
    <source>
        <dbReference type="EMBL" id="NKI89652.1"/>
    </source>
</evidence>
<dbReference type="PANTHER" id="PTHR21343:SF1">
    <property type="entry name" value="COBYRIC ACID SYNTHASE"/>
    <property type="match status" value="1"/>
</dbReference>
<dbReference type="HAMAP" id="MF_00028">
    <property type="entry name" value="CobQ"/>
    <property type="match status" value="1"/>
</dbReference>
<organism evidence="7 8">
    <name type="scientific">Hymenobacter artigasi</name>
    <dbReference type="NCBI Taxonomy" id="2719616"/>
    <lineage>
        <taxon>Bacteria</taxon>
        <taxon>Pseudomonadati</taxon>
        <taxon>Bacteroidota</taxon>
        <taxon>Cytophagia</taxon>
        <taxon>Cytophagales</taxon>
        <taxon>Hymenobacteraceae</taxon>
        <taxon>Hymenobacter</taxon>
    </lineage>
</organism>
<dbReference type="PROSITE" id="PS51274">
    <property type="entry name" value="GATASE_COBBQ"/>
    <property type="match status" value="1"/>
</dbReference>
<keyword evidence="7" id="KW-0436">Ligase</keyword>
<dbReference type="NCBIfam" id="NF001989">
    <property type="entry name" value="PRK00784.1"/>
    <property type="match status" value="1"/>
</dbReference>
<dbReference type="CDD" id="cd05389">
    <property type="entry name" value="CobQ_N"/>
    <property type="match status" value="1"/>
</dbReference>
<comment type="pathway">
    <text evidence="1 4">Cofactor biosynthesis; adenosylcobalamin biosynthesis.</text>
</comment>
<dbReference type="SUPFAM" id="SSF52317">
    <property type="entry name" value="Class I glutamine amidotransferase-like"/>
    <property type="match status" value="1"/>
</dbReference>
<dbReference type="RefSeq" id="WP_210428025.1">
    <property type="nucleotide sequence ID" value="NZ_JAAVTK010000005.1"/>
</dbReference>
<feature type="active site" evidence="4">
    <location>
        <position position="433"/>
    </location>
</feature>
<dbReference type="Gene3D" id="3.40.50.880">
    <property type="match status" value="1"/>
</dbReference>
<dbReference type="GO" id="GO:0051921">
    <property type="term" value="F:adenosylcobyric acid synthase (glutamine-hydrolyzing) activity"/>
    <property type="evidence" value="ECO:0007669"/>
    <property type="project" value="UniProtKB-EC"/>
</dbReference>
<accession>A0ABX1HHG2</accession>
<reference evidence="7 8" key="1">
    <citation type="submission" date="2020-03" db="EMBL/GenBank/DDBJ databases">
        <title>Genomic Encyclopedia of Type Strains, Phase IV (KMG-V): Genome sequencing to study the core and pangenomes of soil and plant-associated prokaryotes.</title>
        <authorList>
            <person name="Whitman W."/>
        </authorList>
    </citation>
    <scope>NUCLEOTIDE SEQUENCE [LARGE SCALE GENOMIC DNA]</scope>
    <source>
        <strain evidence="7 8">1B</strain>
    </source>
</reference>
<name>A0ABX1HHG2_9BACT</name>
<evidence type="ECO:0000256" key="3">
    <source>
        <dbReference type="ARBA" id="ARBA00022962"/>
    </source>
</evidence>
<dbReference type="InterPro" id="IPR002586">
    <property type="entry name" value="CobQ/CobB/MinD/ParA_Nub-bd_dom"/>
</dbReference>
<dbReference type="Gene3D" id="3.40.50.300">
    <property type="entry name" value="P-loop containing nucleotide triphosphate hydrolases"/>
    <property type="match status" value="1"/>
</dbReference>
<sequence length="490" mass="52933">MLRSIMFVGTASDVGKSVITAGFCRIFRQDGYHPAPFKAQNMSLNSYATPEGLEIGRAQAVQAEAAGIACHVDMNPVLLKPTSDQASQVVLNGRPIGTQSAYEYFRENDRHELFQAATKAYDRLAARYAPVVLEGAGSISELNLKRRDITNLRMAQHAGAATYLIADIDKGGVFGSVFGTLALLEPEEKACIKGIIINKFRGDARLFEDGRQQLEQLTGVPVVGVLPYFRDIFIEEEDSVALTRKQRPAGPAGRVRVAVVLLGRLSNFTDFDALAHDPRAELFFTRDATEMSEADVIILPGSKNTIADLLALTNSGLSAAIVQAHRAGKTVVGICGGYQMLGRSVEDPDGVEGPVPAAVGLGLLPVRTVLHGEKTTRQRQFAFRDGAAADCRGYEIHMGQTTADGPAQPVATLDDGTPDGYFAGPRCWGTYLHGILDNAAVIDCLLAPYTEQKTAVPLDFAAFKNEQYDRLAAHIRAHVDMEQIYAALQP</sequence>
<keyword evidence="2 4" id="KW-0169">Cobalamin biosynthesis</keyword>
<dbReference type="InterPro" id="IPR004459">
    <property type="entry name" value="CobQ_synth"/>
</dbReference>
<dbReference type="InterPro" id="IPR033949">
    <property type="entry name" value="CobQ_GATase1"/>
</dbReference>
<dbReference type="NCBIfam" id="TIGR00313">
    <property type="entry name" value="cobQ"/>
    <property type="match status" value="1"/>
</dbReference>
<dbReference type="InterPro" id="IPR029062">
    <property type="entry name" value="Class_I_gatase-like"/>
</dbReference>
<evidence type="ECO:0000256" key="1">
    <source>
        <dbReference type="ARBA" id="ARBA00004953"/>
    </source>
</evidence>
<dbReference type="Pfam" id="PF01656">
    <property type="entry name" value="CbiA"/>
    <property type="match status" value="1"/>
</dbReference>
<dbReference type="Pfam" id="PF07685">
    <property type="entry name" value="GATase_3"/>
    <property type="match status" value="1"/>
</dbReference>
<evidence type="ECO:0000259" key="5">
    <source>
        <dbReference type="Pfam" id="PF01656"/>
    </source>
</evidence>
<keyword evidence="8" id="KW-1185">Reference proteome</keyword>
<dbReference type="InterPro" id="IPR011698">
    <property type="entry name" value="GATase_3"/>
</dbReference>
<evidence type="ECO:0000313" key="8">
    <source>
        <dbReference type="Proteomes" id="UP000717634"/>
    </source>
</evidence>
<evidence type="ECO:0000259" key="6">
    <source>
        <dbReference type="Pfam" id="PF07685"/>
    </source>
</evidence>
<comment type="similarity">
    <text evidence="4">Belongs to the CobB/CobQ family. CobQ subfamily.</text>
</comment>
<dbReference type="InterPro" id="IPR027417">
    <property type="entry name" value="P-loop_NTPase"/>
</dbReference>
<dbReference type="InterPro" id="IPR047045">
    <property type="entry name" value="CobQ_N"/>
</dbReference>
<feature type="domain" description="CobQ/CobB/MinD/ParA nucleotide binding" evidence="5">
    <location>
        <begin position="5"/>
        <end position="232"/>
    </location>
</feature>
<dbReference type="EMBL" id="JAAVTK010000005">
    <property type="protein sequence ID" value="NKI89652.1"/>
    <property type="molecule type" value="Genomic_DNA"/>
</dbReference>
<evidence type="ECO:0000256" key="4">
    <source>
        <dbReference type="HAMAP-Rule" id="MF_00028"/>
    </source>
</evidence>
<keyword evidence="3 4" id="KW-0315">Glutamine amidotransferase</keyword>
<evidence type="ECO:0000256" key="2">
    <source>
        <dbReference type="ARBA" id="ARBA00022573"/>
    </source>
</evidence>
<dbReference type="CDD" id="cd01750">
    <property type="entry name" value="GATase1_CobQ"/>
    <property type="match status" value="1"/>
</dbReference>
<protein>
    <recommendedName>
        <fullName evidence="4">Cobyric acid synthase</fullName>
    </recommendedName>
</protein>
<proteinExistence type="inferred from homology"/>
<comment type="function">
    <text evidence="4">Catalyzes amidations at positions B, D, E, and G on adenosylcobyrinic A,C-diamide. NH(2) groups are provided by glutamine, and one molecule of ATP is hydrogenolyzed for each amidation.</text>
</comment>